<dbReference type="EMBL" id="SPKJ01000033">
    <property type="protein sequence ID" value="MYZ48280.1"/>
    <property type="molecule type" value="Genomic_DNA"/>
</dbReference>
<feature type="region of interest" description="Disordered" evidence="3">
    <location>
        <begin position="262"/>
        <end position="323"/>
    </location>
</feature>
<evidence type="ECO:0000313" key="5">
    <source>
        <dbReference type="EMBL" id="MYZ48280.1"/>
    </source>
</evidence>
<dbReference type="GO" id="GO:0003690">
    <property type="term" value="F:double-stranded DNA binding"/>
    <property type="evidence" value="ECO:0007669"/>
    <property type="project" value="UniProtKB-UniRule"/>
</dbReference>
<dbReference type="HAMAP" id="MF_01875">
    <property type="entry name" value="Prokaryotic_Ku"/>
    <property type="match status" value="1"/>
</dbReference>
<dbReference type="InterPro" id="IPR016194">
    <property type="entry name" value="SPOC-like_C_dom_sf"/>
</dbReference>
<dbReference type="AlphaFoldDB" id="A0A964T512"/>
<name>A0A964T512_9HYPH</name>
<evidence type="ECO:0000259" key="4">
    <source>
        <dbReference type="SMART" id="SM00559"/>
    </source>
</evidence>
<dbReference type="GO" id="GO:0006310">
    <property type="term" value="P:DNA recombination"/>
    <property type="evidence" value="ECO:0007669"/>
    <property type="project" value="UniProtKB-KW"/>
</dbReference>
<dbReference type="GO" id="GO:0006303">
    <property type="term" value="P:double-strand break repair via nonhomologous end joining"/>
    <property type="evidence" value="ECO:0007669"/>
    <property type="project" value="UniProtKB-UniRule"/>
</dbReference>
<dbReference type="RefSeq" id="WP_161140629.1">
    <property type="nucleotide sequence ID" value="NZ_SPKJ01000033.1"/>
</dbReference>
<dbReference type="SUPFAM" id="SSF100939">
    <property type="entry name" value="SPOC domain-like"/>
    <property type="match status" value="1"/>
</dbReference>
<reference evidence="5" key="1">
    <citation type="submission" date="2019-03" db="EMBL/GenBank/DDBJ databases">
        <title>Afifella sp. nov., isolated from activated sludge.</title>
        <authorList>
            <person name="Li Q."/>
            <person name="Liu Y."/>
        </authorList>
    </citation>
    <scope>NUCLEOTIDE SEQUENCE</scope>
    <source>
        <strain evidence="5">L72</strain>
    </source>
</reference>
<proteinExistence type="inferred from homology"/>
<keyword evidence="2" id="KW-0227">DNA damage</keyword>
<dbReference type="OrthoDB" id="9780854at2"/>
<dbReference type="Gene3D" id="2.40.290.10">
    <property type="match status" value="1"/>
</dbReference>
<keyword evidence="2" id="KW-0234">DNA repair</keyword>
<dbReference type="InterPro" id="IPR006164">
    <property type="entry name" value="DNA_bd_Ku70/Ku80"/>
</dbReference>
<dbReference type="Pfam" id="PF02735">
    <property type="entry name" value="Ku"/>
    <property type="match status" value="1"/>
</dbReference>
<dbReference type="PANTHER" id="PTHR41251">
    <property type="entry name" value="NON-HOMOLOGOUS END JOINING PROTEIN KU"/>
    <property type="match status" value="1"/>
</dbReference>
<evidence type="ECO:0000256" key="3">
    <source>
        <dbReference type="SAM" id="MobiDB-lite"/>
    </source>
</evidence>
<evidence type="ECO:0000313" key="6">
    <source>
        <dbReference type="Proteomes" id="UP000773614"/>
    </source>
</evidence>
<comment type="similarity">
    <text evidence="2">Belongs to the prokaryotic Ku family.</text>
</comment>
<dbReference type="SMART" id="SM00559">
    <property type="entry name" value="Ku78"/>
    <property type="match status" value="1"/>
</dbReference>
<keyword evidence="2" id="KW-0233">DNA recombination</keyword>
<protein>
    <recommendedName>
        <fullName evidence="2">Non-homologous end joining protein Ku</fullName>
    </recommendedName>
</protein>
<dbReference type="Proteomes" id="UP000773614">
    <property type="component" value="Unassembled WGS sequence"/>
</dbReference>
<feature type="compositionally biased region" description="Low complexity" evidence="3">
    <location>
        <begin position="279"/>
        <end position="317"/>
    </location>
</feature>
<keyword evidence="6" id="KW-1185">Reference proteome</keyword>
<comment type="caution">
    <text evidence="5">The sequence shown here is derived from an EMBL/GenBank/DDBJ whole genome shotgun (WGS) entry which is preliminary data.</text>
</comment>
<organism evidence="5 6">
    <name type="scientific">Propylenella binzhouense</name>
    <dbReference type="NCBI Taxonomy" id="2555902"/>
    <lineage>
        <taxon>Bacteria</taxon>
        <taxon>Pseudomonadati</taxon>
        <taxon>Pseudomonadota</taxon>
        <taxon>Alphaproteobacteria</taxon>
        <taxon>Hyphomicrobiales</taxon>
        <taxon>Propylenellaceae</taxon>
        <taxon>Propylenella</taxon>
    </lineage>
</organism>
<dbReference type="CDD" id="cd00789">
    <property type="entry name" value="KU_like"/>
    <property type="match status" value="1"/>
</dbReference>
<sequence>MAAARPIWKGHLRLSLVSIPVELYTATKSTAKISFRQIHEPSGKPVKYEKVVPGVGPVDTDEILKGFEYEKGHYVLLSDEDIDDVRLETRKTLELTQFVGACEIEPLYFDKPYFVVPQDELAEDAFRVVRDALKESQKVGLGQLALRGKEYLAAIKPCGTGLLLETLHYEEEIRKADSFFSAISGAKADDDLLAVARQLIERKTAPFDAAAFKDNYTNALRALIDERLKRKGGKVATAPEAEPVRTGGNVIDLMAALKQSLEGSAGPAAKGGSEPPSKPAAGKSGRAKSAAKPAAAKPAAAKKPAAKARTAAPASAAKARKSA</sequence>
<keyword evidence="1 2" id="KW-0238">DNA-binding</keyword>
<dbReference type="InterPro" id="IPR009187">
    <property type="entry name" value="Prok_Ku"/>
</dbReference>
<comment type="subunit">
    <text evidence="2">Homodimer. Interacts with LigD.</text>
</comment>
<dbReference type="PIRSF" id="PIRSF006493">
    <property type="entry name" value="Prok_Ku"/>
    <property type="match status" value="1"/>
</dbReference>
<evidence type="ECO:0000256" key="1">
    <source>
        <dbReference type="ARBA" id="ARBA00023125"/>
    </source>
</evidence>
<dbReference type="NCBIfam" id="TIGR02772">
    <property type="entry name" value="Ku_bact"/>
    <property type="match status" value="1"/>
</dbReference>
<evidence type="ECO:0000256" key="2">
    <source>
        <dbReference type="HAMAP-Rule" id="MF_01875"/>
    </source>
</evidence>
<gene>
    <name evidence="2" type="primary">ku</name>
    <name evidence="5" type="ORF">E4O86_11210</name>
</gene>
<feature type="domain" description="Ku" evidence="4">
    <location>
        <begin position="55"/>
        <end position="185"/>
    </location>
</feature>
<accession>A0A964T512</accession>
<dbReference type="PANTHER" id="PTHR41251:SF1">
    <property type="entry name" value="NON-HOMOLOGOUS END JOINING PROTEIN KU"/>
    <property type="match status" value="1"/>
</dbReference>
<comment type="function">
    <text evidence="2">With LigD forms a non-homologous end joining (NHEJ) DNA repair enzyme, which repairs dsDNA breaks with reduced fidelity. Binds linear dsDNA with 5'- and 3'- overhangs but not closed circular dsDNA nor ssDNA. Recruits and stimulates the ligase activity of LigD.</text>
</comment>